<dbReference type="EMBL" id="QWDD01000001">
    <property type="protein sequence ID" value="RNJ49589.1"/>
    <property type="molecule type" value="Genomic_DNA"/>
</dbReference>
<evidence type="ECO:0000313" key="3">
    <source>
        <dbReference type="Proteomes" id="UP000268623"/>
    </source>
</evidence>
<proteinExistence type="predicted"/>
<dbReference type="RefSeq" id="WP_123175557.1">
    <property type="nucleotide sequence ID" value="NZ_QWDD01000001.1"/>
</dbReference>
<dbReference type="Gene3D" id="1.10.260.40">
    <property type="entry name" value="lambda repressor-like DNA-binding domains"/>
    <property type="match status" value="1"/>
</dbReference>
<evidence type="ECO:0000259" key="1">
    <source>
        <dbReference type="Pfam" id="PF09722"/>
    </source>
</evidence>
<dbReference type="InterPro" id="IPR010982">
    <property type="entry name" value="Lambda_DNA-bd_dom_sf"/>
</dbReference>
<gene>
    <name evidence="2" type="ORF">D1O30_08225</name>
</gene>
<name>A0A3M9XMT3_9HYPH</name>
<dbReference type="SUPFAM" id="SSF47413">
    <property type="entry name" value="lambda repressor-like DNA-binding domains"/>
    <property type="match status" value="1"/>
</dbReference>
<feature type="domain" description="Antitoxin Xre/MbcA/ParS-like toxin-binding" evidence="1">
    <location>
        <begin position="66"/>
        <end position="106"/>
    </location>
</feature>
<sequence length="111" mass="12678">MNAVARKLESLRSKGAMRNIEVANLLGTRPETVSRWNQGRAYPHPNTEKTLLELEYIVDQLSELYEPDEARQWIFSPQKLLSGASPAALIREGRIDEVLRLVSQLRDSVYL</sequence>
<dbReference type="AlphaFoldDB" id="A0A3M9XMT3"/>
<dbReference type="OrthoDB" id="7579205at2"/>
<keyword evidence="3" id="KW-1185">Reference proteome</keyword>
<evidence type="ECO:0000313" key="2">
    <source>
        <dbReference type="EMBL" id="RNJ49589.1"/>
    </source>
</evidence>
<dbReference type="GO" id="GO:0003677">
    <property type="term" value="F:DNA binding"/>
    <property type="evidence" value="ECO:0007669"/>
    <property type="project" value="InterPro"/>
</dbReference>
<protein>
    <submittedName>
        <fullName evidence="2">DUF2384 domain-containing protein</fullName>
    </submittedName>
</protein>
<dbReference type="Pfam" id="PF09722">
    <property type="entry name" value="Xre_MbcA_ParS_C"/>
    <property type="match status" value="1"/>
</dbReference>
<dbReference type="InterPro" id="IPR024467">
    <property type="entry name" value="Xre/MbcA/ParS-like_toxin-bd"/>
</dbReference>
<reference evidence="2 3" key="1">
    <citation type="submission" date="2018-08" db="EMBL/GenBank/DDBJ databases">
        <title>Genome sequence of Methylocystis hirsuta CSC1, a methanotroph able to accumulate PHAs.</title>
        <authorList>
            <person name="Bordel S."/>
            <person name="Rodriguez E."/>
            <person name="Gancedo J."/>
            <person name="Munoz R."/>
        </authorList>
    </citation>
    <scope>NUCLEOTIDE SEQUENCE [LARGE SCALE GENOMIC DNA]</scope>
    <source>
        <strain evidence="2 3">CSC1</strain>
    </source>
</reference>
<dbReference type="Proteomes" id="UP000268623">
    <property type="component" value="Unassembled WGS sequence"/>
</dbReference>
<comment type="caution">
    <text evidence="2">The sequence shown here is derived from an EMBL/GenBank/DDBJ whole genome shotgun (WGS) entry which is preliminary data.</text>
</comment>
<organism evidence="2 3">
    <name type="scientific">Methylocystis hirsuta</name>
    <dbReference type="NCBI Taxonomy" id="369798"/>
    <lineage>
        <taxon>Bacteria</taxon>
        <taxon>Pseudomonadati</taxon>
        <taxon>Pseudomonadota</taxon>
        <taxon>Alphaproteobacteria</taxon>
        <taxon>Hyphomicrobiales</taxon>
        <taxon>Methylocystaceae</taxon>
        <taxon>Methylocystis</taxon>
    </lineage>
</organism>
<accession>A0A3M9XMT3</accession>